<evidence type="ECO:0000313" key="3">
    <source>
        <dbReference type="EMBL" id="GAA4285696.1"/>
    </source>
</evidence>
<dbReference type="InterPro" id="IPR001347">
    <property type="entry name" value="SIS_dom"/>
</dbReference>
<dbReference type="PANTHER" id="PTHR30390:SF6">
    <property type="entry name" value="DNAA INITIATOR-ASSOCIATING PROTEIN DIAA"/>
    <property type="match status" value="1"/>
</dbReference>
<evidence type="ECO:0000313" key="4">
    <source>
        <dbReference type="Proteomes" id="UP001499841"/>
    </source>
</evidence>
<dbReference type="Gene3D" id="3.40.50.10490">
    <property type="entry name" value="Glucose-6-phosphate isomerase like protein, domain 1"/>
    <property type="match status" value="1"/>
</dbReference>
<evidence type="ECO:0000259" key="2">
    <source>
        <dbReference type="PROSITE" id="PS51464"/>
    </source>
</evidence>
<protein>
    <recommendedName>
        <fullName evidence="2">SIS domain-containing protein</fullName>
    </recommendedName>
</protein>
<gene>
    <name evidence="3" type="ORF">GCM10022262_00550</name>
</gene>
<dbReference type="InterPro" id="IPR046348">
    <property type="entry name" value="SIS_dom_sf"/>
</dbReference>
<dbReference type="PANTHER" id="PTHR30390">
    <property type="entry name" value="SEDOHEPTULOSE 7-PHOSPHATE ISOMERASE / DNAA INITIATOR-ASSOCIATING FACTOR FOR REPLICATION INITIATION"/>
    <property type="match status" value="1"/>
</dbReference>
<feature type="compositionally biased region" description="Low complexity" evidence="1">
    <location>
        <begin position="226"/>
        <end position="244"/>
    </location>
</feature>
<dbReference type="CDD" id="cd05006">
    <property type="entry name" value="SIS_GmhA"/>
    <property type="match status" value="1"/>
</dbReference>
<dbReference type="RefSeq" id="WP_345036325.1">
    <property type="nucleotide sequence ID" value="NZ_BAABBA010000001.1"/>
</dbReference>
<comment type="caution">
    <text evidence="3">The sequence shown here is derived from an EMBL/GenBank/DDBJ whole genome shotgun (WGS) entry which is preliminary data.</text>
</comment>
<keyword evidence="4" id="KW-1185">Reference proteome</keyword>
<dbReference type="InterPro" id="IPR035461">
    <property type="entry name" value="GmhA/DiaA"/>
</dbReference>
<accession>A0ABP8ENW4</accession>
<dbReference type="InterPro" id="IPR050099">
    <property type="entry name" value="SIS_GmhA/DiaA_subfam"/>
</dbReference>
<organism evidence="3 4">
    <name type="scientific">Georgenia daeguensis</name>
    <dbReference type="NCBI Taxonomy" id="908355"/>
    <lineage>
        <taxon>Bacteria</taxon>
        <taxon>Bacillati</taxon>
        <taxon>Actinomycetota</taxon>
        <taxon>Actinomycetes</taxon>
        <taxon>Micrococcales</taxon>
        <taxon>Bogoriellaceae</taxon>
        <taxon>Georgenia</taxon>
    </lineage>
</organism>
<evidence type="ECO:0000256" key="1">
    <source>
        <dbReference type="SAM" id="MobiDB-lite"/>
    </source>
</evidence>
<name>A0ABP8ENW4_9MICO</name>
<feature type="region of interest" description="Disordered" evidence="1">
    <location>
        <begin position="226"/>
        <end position="254"/>
    </location>
</feature>
<reference evidence="4" key="1">
    <citation type="journal article" date="2019" name="Int. J. Syst. Evol. Microbiol.">
        <title>The Global Catalogue of Microorganisms (GCM) 10K type strain sequencing project: providing services to taxonomists for standard genome sequencing and annotation.</title>
        <authorList>
            <consortium name="The Broad Institute Genomics Platform"/>
            <consortium name="The Broad Institute Genome Sequencing Center for Infectious Disease"/>
            <person name="Wu L."/>
            <person name="Ma J."/>
        </authorList>
    </citation>
    <scope>NUCLEOTIDE SEQUENCE [LARGE SCALE GENOMIC DNA]</scope>
    <source>
        <strain evidence="4">JCM 17459</strain>
    </source>
</reference>
<proteinExistence type="predicted"/>
<dbReference type="EMBL" id="BAABBA010000001">
    <property type="protein sequence ID" value="GAA4285696.1"/>
    <property type="molecule type" value="Genomic_DNA"/>
</dbReference>
<dbReference type="PROSITE" id="PS51464">
    <property type="entry name" value="SIS"/>
    <property type="match status" value="1"/>
</dbReference>
<dbReference type="Pfam" id="PF13580">
    <property type="entry name" value="SIS_2"/>
    <property type="match status" value="1"/>
</dbReference>
<dbReference type="SUPFAM" id="SSF53697">
    <property type="entry name" value="SIS domain"/>
    <property type="match status" value="1"/>
</dbReference>
<feature type="domain" description="SIS" evidence="2">
    <location>
        <begin position="38"/>
        <end position="193"/>
    </location>
</feature>
<dbReference type="Proteomes" id="UP001499841">
    <property type="component" value="Unassembled WGS sequence"/>
</dbReference>
<sequence length="254" mass="26145">MSALNALDWIEDHERELHAALAALRCESGTVARWGRTLAERLLDGGRLLAAGNGGSAAEAQHLTSELVGRFLEERRPFSAISLCAESSSVTAIVNDYGADEMFARQVEGHGRPGDVLVLLSTSGKSPNVVRAAERGREMGMHVWAMTGRGPNPLAERSDDALCVDAPSTAAIQAVHLVAIHALCAVLDVELANLAAGAALATGGNLTPGANLSDGPNLAGATLAARPAPGAHALPGAPHASPLGTTRDPLRRSA</sequence>